<comment type="catalytic activity">
    <reaction evidence="7">
        <text>a peptidoglycan chain = a peptidoglycan chain with N-acetyl-1,6-anhydromuramyl-[peptide] at the reducing end + a peptidoglycan chain with N-acetylglucosamine at the non-reducing end.</text>
        <dbReference type="EC" id="4.2.2.29"/>
    </reaction>
</comment>
<dbReference type="NCBIfam" id="TIGR00247">
    <property type="entry name" value="endolytic transglycosylase MltG"/>
    <property type="match status" value="1"/>
</dbReference>
<dbReference type="RefSeq" id="WP_093023599.1">
    <property type="nucleotide sequence ID" value="NZ_FPBK01000002.1"/>
</dbReference>
<dbReference type="GO" id="GO:0009252">
    <property type="term" value="P:peptidoglycan biosynthetic process"/>
    <property type="evidence" value="ECO:0007669"/>
    <property type="project" value="UniProtKB-UniRule"/>
</dbReference>
<name>A0A1I7FNK5_9FLAO</name>
<keyword evidence="2 7" id="KW-0812">Transmembrane</keyword>
<dbReference type="GO" id="GO:0071555">
    <property type="term" value="P:cell wall organization"/>
    <property type="evidence" value="ECO:0007669"/>
    <property type="project" value="UniProtKB-KW"/>
</dbReference>
<dbReference type="PANTHER" id="PTHR30518">
    <property type="entry name" value="ENDOLYTIC MUREIN TRANSGLYCOSYLASE"/>
    <property type="match status" value="1"/>
</dbReference>
<dbReference type="EMBL" id="FPBK01000002">
    <property type="protein sequence ID" value="SFU37764.1"/>
    <property type="molecule type" value="Genomic_DNA"/>
</dbReference>
<gene>
    <name evidence="7" type="primary">mltG</name>
    <name evidence="8" type="ORF">SAMN05216480_10267</name>
</gene>
<dbReference type="InterPro" id="IPR003770">
    <property type="entry name" value="MLTG-like"/>
</dbReference>
<evidence type="ECO:0000256" key="5">
    <source>
        <dbReference type="ARBA" id="ARBA00023239"/>
    </source>
</evidence>
<keyword evidence="6 7" id="KW-0961">Cell wall biogenesis/degradation</keyword>
<dbReference type="HAMAP" id="MF_02065">
    <property type="entry name" value="MltG"/>
    <property type="match status" value="1"/>
</dbReference>
<keyword evidence="5 7" id="KW-0456">Lyase</keyword>
<evidence type="ECO:0000256" key="3">
    <source>
        <dbReference type="ARBA" id="ARBA00022989"/>
    </source>
</evidence>
<proteinExistence type="inferred from homology"/>
<dbReference type="GO" id="GO:0005886">
    <property type="term" value="C:plasma membrane"/>
    <property type="evidence" value="ECO:0007669"/>
    <property type="project" value="UniProtKB-SubCell"/>
</dbReference>
<evidence type="ECO:0000256" key="7">
    <source>
        <dbReference type="HAMAP-Rule" id="MF_02065"/>
    </source>
</evidence>
<dbReference type="STRING" id="1224947.SAMN05216480_10267"/>
<feature type="site" description="Important for catalytic activity" evidence="7">
    <location>
        <position position="216"/>
    </location>
</feature>
<comment type="similarity">
    <text evidence="7">Belongs to the transglycosylase MltG family.</text>
</comment>
<evidence type="ECO:0000256" key="1">
    <source>
        <dbReference type="ARBA" id="ARBA00022475"/>
    </source>
</evidence>
<dbReference type="GO" id="GO:0008932">
    <property type="term" value="F:lytic endotransglycosylase activity"/>
    <property type="evidence" value="ECO:0007669"/>
    <property type="project" value="UniProtKB-UniRule"/>
</dbReference>
<evidence type="ECO:0000256" key="2">
    <source>
        <dbReference type="ARBA" id="ARBA00022692"/>
    </source>
</evidence>
<dbReference type="OrthoDB" id="9814591at2"/>
<organism evidence="8 9">
    <name type="scientific">Pustulibacterium marinum</name>
    <dbReference type="NCBI Taxonomy" id="1224947"/>
    <lineage>
        <taxon>Bacteria</taxon>
        <taxon>Pseudomonadati</taxon>
        <taxon>Bacteroidota</taxon>
        <taxon>Flavobacteriia</taxon>
        <taxon>Flavobacteriales</taxon>
        <taxon>Flavobacteriaceae</taxon>
        <taxon>Pustulibacterium</taxon>
    </lineage>
</organism>
<sequence>MNLKKLVAIVAVLGLVACSYFVYVIYSWLFVSNTNFNNEYAEIYIPTNATYADVKEQLTPLLKDVDAFRQVANKKGYTSNIKAGKYRIQKGMNNNQIVNTLRSGNIPVNVSFNNQDTAEKLAGRIAVQIEADSASLVTAMKDTDFLTENGFTEATYLSMYIPNTYEFFWNTDSEGFRNRMQKEYEKFWTADRKSKAAELNLSPTEVMTLASIVQKETAKTNERKRVAGVYLNRLKSGMLLQADPTVIYAVKDRNADFDTIIKRVVYEHLNVDSPYNTYKYAGLPPGPIAMPDISSIDAVLNPEKHDYYYFVADTKNFGYHKFSKTLAQHNRNAAKYHAWVSKQGY</sequence>
<comment type="subcellular location">
    <subcellularLocation>
        <location evidence="7">Cell membrane</location>
        <topology evidence="7">Single-pass membrane protein</topology>
    </subcellularLocation>
</comment>
<keyword evidence="3 7" id="KW-1133">Transmembrane helix</keyword>
<feature type="transmembrane region" description="Helical" evidence="7">
    <location>
        <begin position="7"/>
        <end position="29"/>
    </location>
</feature>
<dbReference type="PROSITE" id="PS51257">
    <property type="entry name" value="PROKAR_LIPOPROTEIN"/>
    <property type="match status" value="1"/>
</dbReference>
<protein>
    <recommendedName>
        <fullName evidence="7">Endolytic murein transglycosylase</fullName>
        <ecNumber evidence="7">4.2.2.29</ecNumber>
    </recommendedName>
    <alternativeName>
        <fullName evidence="7">Peptidoglycan lytic transglycosylase</fullName>
    </alternativeName>
    <alternativeName>
        <fullName evidence="7">Peptidoglycan polymerization terminase</fullName>
    </alternativeName>
</protein>
<dbReference type="Gene3D" id="3.30.1490.480">
    <property type="entry name" value="Endolytic murein transglycosylase"/>
    <property type="match status" value="1"/>
</dbReference>
<dbReference type="Gene3D" id="3.30.160.60">
    <property type="entry name" value="Classic Zinc Finger"/>
    <property type="match status" value="1"/>
</dbReference>
<keyword evidence="1 7" id="KW-1003">Cell membrane</keyword>
<evidence type="ECO:0000256" key="4">
    <source>
        <dbReference type="ARBA" id="ARBA00023136"/>
    </source>
</evidence>
<dbReference type="PANTHER" id="PTHR30518:SF2">
    <property type="entry name" value="ENDOLYTIC MUREIN TRANSGLYCOSYLASE"/>
    <property type="match status" value="1"/>
</dbReference>
<evidence type="ECO:0000313" key="9">
    <source>
        <dbReference type="Proteomes" id="UP000199138"/>
    </source>
</evidence>
<dbReference type="EC" id="4.2.2.29" evidence="7"/>
<comment type="function">
    <text evidence="7">Functions as a peptidoglycan terminase that cleaves nascent peptidoglycan strands endolytically to terminate their elongation.</text>
</comment>
<evidence type="ECO:0000256" key="6">
    <source>
        <dbReference type="ARBA" id="ARBA00023316"/>
    </source>
</evidence>
<dbReference type="AlphaFoldDB" id="A0A1I7FNK5"/>
<keyword evidence="4 7" id="KW-0472">Membrane</keyword>
<dbReference type="Pfam" id="PF02618">
    <property type="entry name" value="YceG"/>
    <property type="match status" value="1"/>
</dbReference>
<reference evidence="8 9" key="1">
    <citation type="submission" date="2016-10" db="EMBL/GenBank/DDBJ databases">
        <authorList>
            <person name="de Groot N.N."/>
        </authorList>
    </citation>
    <scope>NUCLEOTIDE SEQUENCE [LARGE SCALE GENOMIC DNA]</scope>
    <source>
        <strain evidence="8 9">CGMCC 1.12333</strain>
    </source>
</reference>
<dbReference type="Proteomes" id="UP000199138">
    <property type="component" value="Unassembled WGS sequence"/>
</dbReference>
<dbReference type="CDD" id="cd08010">
    <property type="entry name" value="MltG_like"/>
    <property type="match status" value="1"/>
</dbReference>
<accession>A0A1I7FNK5</accession>
<evidence type="ECO:0000313" key="8">
    <source>
        <dbReference type="EMBL" id="SFU37764.1"/>
    </source>
</evidence>
<keyword evidence="9" id="KW-1185">Reference proteome</keyword>